<keyword evidence="1" id="KW-0812">Transmembrane</keyword>
<organism evidence="2 3">
    <name type="scientific">Halteria grandinella</name>
    <dbReference type="NCBI Taxonomy" id="5974"/>
    <lineage>
        <taxon>Eukaryota</taxon>
        <taxon>Sar</taxon>
        <taxon>Alveolata</taxon>
        <taxon>Ciliophora</taxon>
        <taxon>Intramacronucleata</taxon>
        <taxon>Spirotrichea</taxon>
        <taxon>Stichotrichia</taxon>
        <taxon>Sporadotrichida</taxon>
        <taxon>Halteriidae</taxon>
        <taxon>Halteria</taxon>
    </lineage>
</organism>
<dbReference type="EMBL" id="RRYP01000114">
    <property type="protein sequence ID" value="TNV87981.1"/>
    <property type="molecule type" value="Genomic_DNA"/>
</dbReference>
<evidence type="ECO:0000313" key="2">
    <source>
        <dbReference type="EMBL" id="TNV87981.1"/>
    </source>
</evidence>
<gene>
    <name evidence="2" type="ORF">FGO68_gene191</name>
</gene>
<dbReference type="AlphaFoldDB" id="A0A8J8TB40"/>
<dbReference type="Proteomes" id="UP000785679">
    <property type="component" value="Unassembled WGS sequence"/>
</dbReference>
<keyword evidence="1" id="KW-1133">Transmembrane helix</keyword>
<feature type="transmembrane region" description="Helical" evidence="1">
    <location>
        <begin position="12"/>
        <end position="31"/>
    </location>
</feature>
<sequence length="162" mass="18430">MAPHFECLGRSHQIILIVTVLGGFLVLAFLVGESLLFQNPDTKGSLPWRGMPSRIMLLKLINKFSIVMFSFETLTATPIANVAFTLIAGAVLFMRFTSPLRYHWKPYLNLTVFFEITIFWFALWNTIVKITKAQLTLYTFIFFIVVVGIAPVYAFTLNLLTT</sequence>
<keyword evidence="3" id="KW-1185">Reference proteome</keyword>
<accession>A0A8J8TB40</accession>
<keyword evidence="1" id="KW-0472">Membrane</keyword>
<feature type="transmembrane region" description="Helical" evidence="1">
    <location>
        <begin position="108"/>
        <end position="128"/>
    </location>
</feature>
<feature type="transmembrane region" description="Helical" evidence="1">
    <location>
        <begin position="135"/>
        <end position="156"/>
    </location>
</feature>
<comment type="caution">
    <text evidence="2">The sequence shown here is derived from an EMBL/GenBank/DDBJ whole genome shotgun (WGS) entry which is preliminary data.</text>
</comment>
<feature type="transmembrane region" description="Helical" evidence="1">
    <location>
        <begin position="78"/>
        <end position="96"/>
    </location>
</feature>
<proteinExistence type="predicted"/>
<name>A0A8J8TB40_HALGN</name>
<evidence type="ECO:0000256" key="1">
    <source>
        <dbReference type="SAM" id="Phobius"/>
    </source>
</evidence>
<evidence type="ECO:0000313" key="3">
    <source>
        <dbReference type="Proteomes" id="UP000785679"/>
    </source>
</evidence>
<protein>
    <submittedName>
        <fullName evidence="2">Uncharacterized protein</fullName>
    </submittedName>
</protein>
<reference evidence="2" key="1">
    <citation type="submission" date="2019-06" db="EMBL/GenBank/DDBJ databases">
        <authorList>
            <person name="Zheng W."/>
        </authorList>
    </citation>
    <scope>NUCLEOTIDE SEQUENCE</scope>
    <source>
        <strain evidence="2">QDHG01</strain>
    </source>
</reference>